<name>A0A9P6NC81_9BASI</name>
<dbReference type="PANTHER" id="PTHR21860:SF2">
    <property type="entry name" value="GENERAL TRANSCRIPTION FACTOR 3C POLYPEPTIDE 6"/>
    <property type="match status" value="1"/>
</dbReference>
<dbReference type="Proteomes" id="UP000886653">
    <property type="component" value="Unassembled WGS sequence"/>
</dbReference>
<evidence type="ECO:0000259" key="1">
    <source>
        <dbReference type="Pfam" id="PF10419"/>
    </source>
</evidence>
<dbReference type="PANTHER" id="PTHR21860">
    <property type="entry name" value="TRANSCRIPTION INITIATION FACTOR IIIC TFIIIC , POLYPEPTIDE 6-RELATED"/>
    <property type="match status" value="1"/>
</dbReference>
<reference evidence="2" key="1">
    <citation type="submission" date="2013-11" db="EMBL/GenBank/DDBJ databases">
        <title>Genome sequence of the fusiform rust pathogen reveals effectors for host alternation and coevolution with pine.</title>
        <authorList>
            <consortium name="DOE Joint Genome Institute"/>
            <person name="Smith K."/>
            <person name="Pendleton A."/>
            <person name="Kubisiak T."/>
            <person name="Anderson C."/>
            <person name="Salamov A."/>
            <person name="Aerts A."/>
            <person name="Riley R."/>
            <person name="Clum A."/>
            <person name="Lindquist E."/>
            <person name="Ence D."/>
            <person name="Campbell M."/>
            <person name="Kronenberg Z."/>
            <person name="Feau N."/>
            <person name="Dhillon B."/>
            <person name="Hamelin R."/>
            <person name="Burleigh J."/>
            <person name="Smith J."/>
            <person name="Yandell M."/>
            <person name="Nelson C."/>
            <person name="Grigoriev I."/>
            <person name="Davis J."/>
        </authorList>
    </citation>
    <scope>NUCLEOTIDE SEQUENCE</scope>
    <source>
        <strain evidence="2">G11</strain>
    </source>
</reference>
<comment type="caution">
    <text evidence="2">The sequence shown here is derived from an EMBL/GenBank/DDBJ whole genome shotgun (WGS) entry which is preliminary data.</text>
</comment>
<dbReference type="OrthoDB" id="2504443at2759"/>
<evidence type="ECO:0000313" key="2">
    <source>
        <dbReference type="EMBL" id="KAG0143444.1"/>
    </source>
</evidence>
<dbReference type="InterPro" id="IPR042771">
    <property type="entry name" value="GTF3C6-like"/>
</dbReference>
<dbReference type="EMBL" id="MU167319">
    <property type="protein sequence ID" value="KAG0143444.1"/>
    <property type="molecule type" value="Genomic_DNA"/>
</dbReference>
<protein>
    <recommendedName>
        <fullName evidence="1">Transcription factor TFIIIC triple barrel domain-containing protein</fullName>
    </recommendedName>
</protein>
<dbReference type="InterPro" id="IPR019481">
    <property type="entry name" value="TFIIIC_triple_barrel"/>
</dbReference>
<gene>
    <name evidence="2" type="ORF">CROQUDRAFT_26630</name>
</gene>
<proteinExistence type="predicted"/>
<accession>A0A9P6NC81</accession>
<organism evidence="2 3">
    <name type="scientific">Cronartium quercuum f. sp. fusiforme G11</name>
    <dbReference type="NCBI Taxonomy" id="708437"/>
    <lineage>
        <taxon>Eukaryota</taxon>
        <taxon>Fungi</taxon>
        <taxon>Dikarya</taxon>
        <taxon>Basidiomycota</taxon>
        <taxon>Pucciniomycotina</taxon>
        <taxon>Pucciniomycetes</taxon>
        <taxon>Pucciniales</taxon>
        <taxon>Coleosporiaceae</taxon>
        <taxon>Cronartium</taxon>
    </lineage>
</organism>
<dbReference type="Pfam" id="PF10419">
    <property type="entry name" value="TFIIIC_sub6"/>
    <property type="match status" value="1"/>
</dbReference>
<evidence type="ECO:0000313" key="3">
    <source>
        <dbReference type="Proteomes" id="UP000886653"/>
    </source>
</evidence>
<feature type="non-terminal residue" evidence="2">
    <location>
        <position position="1"/>
    </location>
</feature>
<dbReference type="AlphaFoldDB" id="A0A9P6NC81"/>
<feature type="domain" description="Transcription factor TFIIIC triple barrel" evidence="1">
    <location>
        <begin position="28"/>
        <end position="116"/>
    </location>
</feature>
<dbReference type="GO" id="GO:0006383">
    <property type="term" value="P:transcription by RNA polymerase III"/>
    <property type="evidence" value="ECO:0007669"/>
    <property type="project" value="InterPro"/>
</dbReference>
<keyword evidence="3" id="KW-1185">Reference proteome</keyword>
<sequence length="171" mass="19301">TIFPPPPVIDSQWKQVEEFPEDAQDEWEEEVEYLTLDMGLSSLDRKSLSPEANFQLLGLNTPNPFLKIAGQFFMGTHEHLIGTELIMQEGQKTGSKPCYEPLVSLTARVRFRPVTLEPLGAVDESAKAATTAMHMRHWASRHMTNKKIRRAKRPKKITEEGTTDVLVVAAE</sequence>
<feature type="non-terminal residue" evidence="2">
    <location>
        <position position="171"/>
    </location>
</feature>
<dbReference type="GO" id="GO:0000127">
    <property type="term" value="C:transcription factor TFIIIC complex"/>
    <property type="evidence" value="ECO:0007669"/>
    <property type="project" value="TreeGrafter"/>
</dbReference>
<dbReference type="Gene3D" id="2.60.40.4370">
    <property type="match status" value="1"/>
</dbReference>